<dbReference type="Proteomes" id="UP001187471">
    <property type="component" value="Unassembled WGS sequence"/>
</dbReference>
<feature type="domain" description="DUF4371" evidence="1">
    <location>
        <begin position="1"/>
        <end position="72"/>
    </location>
</feature>
<keyword evidence="3" id="KW-1185">Reference proteome</keyword>
<sequence>MNQPEHIQQQFDKCTSQQIESNRLRLRASIDAVLYFMLQGCALRGLDESINSKNRGNFIEFVKRFARYNANVAENMVY</sequence>
<dbReference type="InterPro" id="IPR025398">
    <property type="entry name" value="DUF4371"/>
</dbReference>
<proteinExistence type="predicted"/>
<dbReference type="AlphaFoldDB" id="A0AA88QRA1"/>
<dbReference type="PANTHER" id="PTHR45749">
    <property type="match status" value="1"/>
</dbReference>
<evidence type="ECO:0000313" key="3">
    <source>
        <dbReference type="Proteomes" id="UP001187471"/>
    </source>
</evidence>
<accession>A0AA88QRA1</accession>
<dbReference type="PANTHER" id="PTHR45749:SF37">
    <property type="entry name" value="OS05G0311600 PROTEIN"/>
    <property type="match status" value="1"/>
</dbReference>
<reference evidence="2" key="1">
    <citation type="submission" date="2022-12" db="EMBL/GenBank/DDBJ databases">
        <title>Draft genome assemblies for two species of Escallonia (Escalloniales).</title>
        <authorList>
            <person name="Chanderbali A."/>
            <person name="Dervinis C."/>
            <person name="Anghel I."/>
            <person name="Soltis D."/>
            <person name="Soltis P."/>
            <person name="Zapata F."/>
        </authorList>
    </citation>
    <scope>NUCLEOTIDE SEQUENCE</scope>
    <source>
        <strain evidence="2">UCBG92.1500</strain>
        <tissue evidence="2">Leaf</tissue>
    </source>
</reference>
<dbReference type="EMBL" id="JAVXUO010002419">
    <property type="protein sequence ID" value="KAK2973392.1"/>
    <property type="molecule type" value="Genomic_DNA"/>
</dbReference>
<comment type="caution">
    <text evidence="2">The sequence shown here is derived from an EMBL/GenBank/DDBJ whole genome shotgun (WGS) entry which is preliminary data.</text>
</comment>
<evidence type="ECO:0000259" key="1">
    <source>
        <dbReference type="Pfam" id="PF14291"/>
    </source>
</evidence>
<name>A0AA88QRA1_9ASTE</name>
<gene>
    <name evidence="2" type="ORF">RJ640_024820</name>
</gene>
<organism evidence="2 3">
    <name type="scientific">Escallonia rubra</name>
    <dbReference type="NCBI Taxonomy" id="112253"/>
    <lineage>
        <taxon>Eukaryota</taxon>
        <taxon>Viridiplantae</taxon>
        <taxon>Streptophyta</taxon>
        <taxon>Embryophyta</taxon>
        <taxon>Tracheophyta</taxon>
        <taxon>Spermatophyta</taxon>
        <taxon>Magnoliopsida</taxon>
        <taxon>eudicotyledons</taxon>
        <taxon>Gunneridae</taxon>
        <taxon>Pentapetalae</taxon>
        <taxon>asterids</taxon>
        <taxon>campanulids</taxon>
        <taxon>Escalloniales</taxon>
        <taxon>Escalloniaceae</taxon>
        <taxon>Escallonia</taxon>
    </lineage>
</organism>
<dbReference type="Pfam" id="PF14291">
    <property type="entry name" value="DUF4371"/>
    <property type="match status" value="1"/>
</dbReference>
<evidence type="ECO:0000313" key="2">
    <source>
        <dbReference type="EMBL" id="KAK2973392.1"/>
    </source>
</evidence>
<protein>
    <recommendedName>
        <fullName evidence="1">DUF4371 domain-containing protein</fullName>
    </recommendedName>
</protein>